<comment type="similarity">
    <text evidence="2">Belongs to the UQCRH/QCR6 family.</text>
</comment>
<feature type="domain" description="Ubiquinol-cytochrome C reductase hinge" evidence="11">
    <location>
        <begin position="35"/>
        <end position="97"/>
    </location>
</feature>
<evidence type="ECO:0000256" key="2">
    <source>
        <dbReference type="ARBA" id="ARBA00006498"/>
    </source>
</evidence>
<evidence type="ECO:0000259" key="11">
    <source>
        <dbReference type="Pfam" id="PF02320"/>
    </source>
</evidence>
<dbReference type="PANTHER" id="PTHR15336:SF0">
    <property type="entry name" value="CYTOCHROME B-C1 COMPLEX SUBUNIT 6, MITOCHONDRIAL"/>
    <property type="match status" value="1"/>
</dbReference>
<dbReference type="PANTHER" id="PTHR15336">
    <property type="entry name" value="UBIQUINOL-CYTOCHROME C REDUCTASE COMPLEX 7.8 KDA PROTEIN"/>
    <property type="match status" value="1"/>
</dbReference>
<dbReference type="AlphaFoldDB" id="A0A0L0G0W4"/>
<dbReference type="SUPFAM" id="SSF81531">
    <property type="entry name" value="Non-heme 11 kDa protein of cytochrome bc1 complex (Ubiquinol-cytochrome c reductase)"/>
    <property type="match status" value="1"/>
</dbReference>
<keyword evidence="6" id="KW-0249">Electron transport</keyword>
<feature type="region of interest" description="Disordered" evidence="10">
    <location>
        <begin position="1"/>
        <end position="40"/>
    </location>
</feature>
<protein>
    <recommendedName>
        <fullName evidence="11">Ubiquinol-cytochrome C reductase hinge domain-containing protein</fullName>
    </recommendedName>
</protein>
<dbReference type="Pfam" id="PF02320">
    <property type="entry name" value="UCR_hinge"/>
    <property type="match status" value="1"/>
</dbReference>
<evidence type="ECO:0000313" key="12">
    <source>
        <dbReference type="EMBL" id="KNC82471.1"/>
    </source>
</evidence>
<dbReference type="InterPro" id="IPR036811">
    <property type="entry name" value="Ubol_cytC_Rdtase_hinge_dom_sf"/>
</dbReference>
<name>A0A0L0G0W4_9EUKA</name>
<dbReference type="STRING" id="667725.A0A0L0G0W4"/>
<keyword evidence="8" id="KW-0472">Membrane</keyword>
<dbReference type="RefSeq" id="XP_014156373.1">
    <property type="nucleotide sequence ID" value="XM_014300898.1"/>
</dbReference>
<keyword evidence="13" id="KW-1185">Reference proteome</keyword>
<accession>A0A0L0G0W4</accession>
<keyword evidence="9" id="KW-1015">Disulfide bond</keyword>
<dbReference type="EMBL" id="KQ241924">
    <property type="protein sequence ID" value="KNC82471.1"/>
    <property type="molecule type" value="Genomic_DNA"/>
</dbReference>
<dbReference type="InterPro" id="IPR023184">
    <property type="entry name" value="Ubol_cytC_Rdtase_hinge_dom"/>
</dbReference>
<evidence type="ECO:0000256" key="3">
    <source>
        <dbReference type="ARBA" id="ARBA00022448"/>
    </source>
</evidence>
<evidence type="ECO:0000256" key="8">
    <source>
        <dbReference type="ARBA" id="ARBA00023136"/>
    </source>
</evidence>
<dbReference type="OrthoDB" id="405848at2759"/>
<proteinExistence type="inferred from homology"/>
<evidence type="ECO:0000256" key="10">
    <source>
        <dbReference type="SAM" id="MobiDB-lite"/>
    </source>
</evidence>
<dbReference type="FunFam" id="1.10.287.20:FF:000001">
    <property type="entry name" value="Cytochrome b-c1 complex subunit 6"/>
    <property type="match status" value="1"/>
</dbReference>
<dbReference type="GeneID" id="25905745"/>
<evidence type="ECO:0000256" key="7">
    <source>
        <dbReference type="ARBA" id="ARBA00023128"/>
    </source>
</evidence>
<dbReference type="InterPro" id="IPR003422">
    <property type="entry name" value="Cyt_b-c1_6"/>
</dbReference>
<dbReference type="Gene3D" id="1.10.287.20">
    <property type="entry name" value="Ubiquinol-cytochrome C reductase hinge domain"/>
    <property type="match status" value="1"/>
</dbReference>
<evidence type="ECO:0000256" key="6">
    <source>
        <dbReference type="ARBA" id="ARBA00022982"/>
    </source>
</evidence>
<dbReference type="Proteomes" id="UP000054560">
    <property type="component" value="Unassembled WGS sequence"/>
</dbReference>
<reference evidence="12 13" key="1">
    <citation type="submission" date="2011-02" db="EMBL/GenBank/DDBJ databases">
        <title>The Genome Sequence of Sphaeroforma arctica JP610.</title>
        <authorList>
            <consortium name="The Broad Institute Genome Sequencing Platform"/>
            <person name="Russ C."/>
            <person name="Cuomo C."/>
            <person name="Young S.K."/>
            <person name="Zeng Q."/>
            <person name="Gargeya S."/>
            <person name="Alvarado L."/>
            <person name="Berlin A."/>
            <person name="Chapman S.B."/>
            <person name="Chen Z."/>
            <person name="Freedman E."/>
            <person name="Gellesch M."/>
            <person name="Goldberg J."/>
            <person name="Griggs A."/>
            <person name="Gujja S."/>
            <person name="Heilman E."/>
            <person name="Heiman D."/>
            <person name="Howarth C."/>
            <person name="Mehta T."/>
            <person name="Neiman D."/>
            <person name="Pearson M."/>
            <person name="Roberts A."/>
            <person name="Saif S."/>
            <person name="Shea T."/>
            <person name="Shenoy N."/>
            <person name="Sisk P."/>
            <person name="Stolte C."/>
            <person name="Sykes S."/>
            <person name="White J."/>
            <person name="Yandava C."/>
            <person name="Burger G."/>
            <person name="Gray M.W."/>
            <person name="Holland P.W.H."/>
            <person name="King N."/>
            <person name="Lang F.B.F."/>
            <person name="Roger A.J."/>
            <person name="Ruiz-Trillo I."/>
            <person name="Haas B."/>
            <person name="Nusbaum C."/>
            <person name="Birren B."/>
        </authorList>
    </citation>
    <scope>NUCLEOTIDE SEQUENCE [LARGE SCALE GENOMIC DNA]</scope>
    <source>
        <strain evidence="12 13">JP610</strain>
    </source>
</reference>
<evidence type="ECO:0000256" key="1">
    <source>
        <dbReference type="ARBA" id="ARBA00004137"/>
    </source>
</evidence>
<comment type="subcellular location">
    <subcellularLocation>
        <location evidence="1">Mitochondrion inner membrane</location>
        <topology evidence="1">Peripheral membrane protein</topology>
        <orientation evidence="1">Intermembrane side</orientation>
    </subcellularLocation>
</comment>
<evidence type="ECO:0000256" key="4">
    <source>
        <dbReference type="ARBA" id="ARBA00022660"/>
    </source>
</evidence>
<organism evidence="12 13">
    <name type="scientific">Sphaeroforma arctica JP610</name>
    <dbReference type="NCBI Taxonomy" id="667725"/>
    <lineage>
        <taxon>Eukaryota</taxon>
        <taxon>Ichthyosporea</taxon>
        <taxon>Ichthyophonida</taxon>
        <taxon>Sphaeroforma</taxon>
    </lineage>
</organism>
<evidence type="ECO:0000256" key="5">
    <source>
        <dbReference type="ARBA" id="ARBA00022792"/>
    </source>
</evidence>
<keyword evidence="4" id="KW-0679">Respiratory chain</keyword>
<evidence type="ECO:0000256" key="9">
    <source>
        <dbReference type="ARBA" id="ARBA00023157"/>
    </source>
</evidence>
<keyword evidence="7" id="KW-0496">Mitochondrion</keyword>
<gene>
    <name evidence="12" type="ORF">SARC_05241</name>
</gene>
<sequence length="97" mass="11001">MSDEDEPVIVEVEEEEEPEEEEEEEEEVEEEDPEDVKEALDEECGEAACAKYKAKLDSCTARVEGDDETSETCTEEFIDFMHCVDACTAPKLFAQLK</sequence>
<keyword evidence="5" id="KW-0999">Mitochondrion inner membrane</keyword>
<dbReference type="GO" id="GO:0006122">
    <property type="term" value="P:mitochondrial electron transport, ubiquinol to cytochrome c"/>
    <property type="evidence" value="ECO:0007669"/>
    <property type="project" value="InterPro"/>
</dbReference>
<keyword evidence="3" id="KW-0813">Transport</keyword>
<evidence type="ECO:0000313" key="13">
    <source>
        <dbReference type="Proteomes" id="UP000054560"/>
    </source>
</evidence>
<dbReference type="GO" id="GO:0005743">
    <property type="term" value="C:mitochondrial inner membrane"/>
    <property type="evidence" value="ECO:0007669"/>
    <property type="project" value="UniProtKB-SubCell"/>
</dbReference>